<proteinExistence type="predicted"/>
<evidence type="ECO:0000256" key="3">
    <source>
        <dbReference type="ARBA" id="ARBA00022553"/>
    </source>
</evidence>
<dbReference type="GO" id="GO:0000155">
    <property type="term" value="F:phosphorelay sensor kinase activity"/>
    <property type="evidence" value="ECO:0007669"/>
    <property type="project" value="InterPro"/>
</dbReference>
<feature type="region of interest" description="Disordered" evidence="9">
    <location>
        <begin position="1"/>
        <end position="39"/>
    </location>
</feature>
<dbReference type="EC" id="2.7.13.3" evidence="2"/>
<feature type="transmembrane region" description="Helical" evidence="10">
    <location>
        <begin position="143"/>
        <end position="161"/>
    </location>
</feature>
<feature type="transmembrane region" description="Helical" evidence="10">
    <location>
        <begin position="45"/>
        <end position="66"/>
    </location>
</feature>
<dbReference type="InterPro" id="IPR050482">
    <property type="entry name" value="Sensor_HK_TwoCompSys"/>
</dbReference>
<feature type="compositionally biased region" description="Low complexity" evidence="9">
    <location>
        <begin position="1"/>
        <end position="20"/>
    </location>
</feature>
<comment type="caution">
    <text evidence="12">The sequence shown here is derived from an EMBL/GenBank/DDBJ whole genome shotgun (WGS) entry which is preliminary data.</text>
</comment>
<keyword evidence="10" id="KW-0812">Transmembrane</keyword>
<dbReference type="PROSITE" id="PS50109">
    <property type="entry name" value="HIS_KIN"/>
    <property type="match status" value="1"/>
</dbReference>
<dbReference type="Proteomes" id="UP000585272">
    <property type="component" value="Unassembled WGS sequence"/>
</dbReference>
<dbReference type="InterPro" id="IPR003594">
    <property type="entry name" value="HATPase_dom"/>
</dbReference>
<name>A0A840IDD5_9ACTN</name>
<dbReference type="SMART" id="SM00387">
    <property type="entry name" value="HATPase_c"/>
    <property type="match status" value="1"/>
</dbReference>
<dbReference type="EMBL" id="JACHNU010000002">
    <property type="protein sequence ID" value="MBB4662261.1"/>
    <property type="molecule type" value="Genomic_DNA"/>
</dbReference>
<evidence type="ECO:0000256" key="5">
    <source>
        <dbReference type="ARBA" id="ARBA00022741"/>
    </source>
</evidence>
<evidence type="ECO:0000256" key="6">
    <source>
        <dbReference type="ARBA" id="ARBA00022777"/>
    </source>
</evidence>
<dbReference type="GO" id="GO:0005524">
    <property type="term" value="F:ATP binding"/>
    <property type="evidence" value="ECO:0007669"/>
    <property type="project" value="UniProtKB-KW"/>
</dbReference>
<feature type="transmembrane region" description="Helical" evidence="10">
    <location>
        <begin position="78"/>
        <end position="97"/>
    </location>
</feature>
<dbReference type="Pfam" id="PF07730">
    <property type="entry name" value="HisKA_3"/>
    <property type="match status" value="1"/>
</dbReference>
<dbReference type="PANTHER" id="PTHR24421:SF10">
    <property type="entry name" value="NITRATE_NITRITE SENSOR PROTEIN NARQ"/>
    <property type="match status" value="1"/>
</dbReference>
<comment type="catalytic activity">
    <reaction evidence="1">
        <text>ATP + protein L-histidine = ADP + protein N-phospho-L-histidine.</text>
        <dbReference type="EC" id="2.7.13.3"/>
    </reaction>
</comment>
<dbReference type="RefSeq" id="WP_183341324.1">
    <property type="nucleotide sequence ID" value="NZ_JACHNU010000002.1"/>
</dbReference>
<evidence type="ECO:0000256" key="2">
    <source>
        <dbReference type="ARBA" id="ARBA00012438"/>
    </source>
</evidence>
<evidence type="ECO:0000256" key="1">
    <source>
        <dbReference type="ARBA" id="ARBA00000085"/>
    </source>
</evidence>
<dbReference type="Gene3D" id="3.30.565.10">
    <property type="entry name" value="Histidine kinase-like ATPase, C-terminal domain"/>
    <property type="match status" value="1"/>
</dbReference>
<dbReference type="SUPFAM" id="SSF55874">
    <property type="entry name" value="ATPase domain of HSP90 chaperone/DNA topoisomerase II/histidine kinase"/>
    <property type="match status" value="1"/>
</dbReference>
<feature type="transmembrane region" description="Helical" evidence="10">
    <location>
        <begin position="117"/>
        <end position="136"/>
    </location>
</feature>
<keyword evidence="7" id="KW-0067">ATP-binding</keyword>
<gene>
    <name evidence="12" type="ORF">BDZ31_001847</name>
</gene>
<evidence type="ECO:0000256" key="4">
    <source>
        <dbReference type="ARBA" id="ARBA00022679"/>
    </source>
</evidence>
<dbReference type="Pfam" id="PF02518">
    <property type="entry name" value="HATPase_c"/>
    <property type="match status" value="1"/>
</dbReference>
<dbReference type="InterPro" id="IPR005467">
    <property type="entry name" value="His_kinase_dom"/>
</dbReference>
<dbReference type="InterPro" id="IPR011712">
    <property type="entry name" value="Sig_transdc_His_kin_sub3_dim/P"/>
</dbReference>
<keyword evidence="3" id="KW-0597">Phosphoprotein</keyword>
<evidence type="ECO:0000256" key="7">
    <source>
        <dbReference type="ARBA" id="ARBA00022840"/>
    </source>
</evidence>
<evidence type="ECO:0000256" key="10">
    <source>
        <dbReference type="SAM" id="Phobius"/>
    </source>
</evidence>
<keyword evidence="10" id="KW-0472">Membrane</keyword>
<keyword evidence="13" id="KW-1185">Reference proteome</keyword>
<dbReference type="InterPro" id="IPR036890">
    <property type="entry name" value="HATPase_C_sf"/>
</dbReference>
<keyword evidence="6 12" id="KW-0418">Kinase</keyword>
<keyword evidence="5" id="KW-0547">Nucleotide-binding</keyword>
<sequence length="427" mass="43201">MAAAATSRTPAAAARGADPLGPAPSGPDGAGGGERPARGPLPPPWALDVAIALLAGAFAVLVTTAVADRDPGERPLDAFAYVAIAGAAALLLGRRRWPFGVLGATFAIELVYVARGYPGGPGPCVAALIALATAAARIPPRNALWLGGGLLAVELTAVLTLGGRDLLSGPVAAAAGWVAIGTLAGVALRSQRESVAAVAARAREAERTRAEEARRQVGEERLRIARELHDVLAHSLAMIHVQASTGAHVVARRPEQAEQVLSAIKQASGEALADLRTTVGVLRAGAEQEPEPAGPQPSLARVEELADGARRAGAEVSVDVTGERRRLPVPVDVAGYRIVQEALTNVVRHAAATRVRVALAYEPDAVALVIDDDGRGAAAGTGDGAGGGGHGLAGMRERAALLGGSVEAGPRPGGGFRVRARLPAVTA</sequence>
<evidence type="ECO:0000256" key="9">
    <source>
        <dbReference type="SAM" id="MobiDB-lite"/>
    </source>
</evidence>
<feature type="transmembrane region" description="Helical" evidence="10">
    <location>
        <begin position="167"/>
        <end position="188"/>
    </location>
</feature>
<evidence type="ECO:0000313" key="13">
    <source>
        <dbReference type="Proteomes" id="UP000585272"/>
    </source>
</evidence>
<keyword evidence="10" id="KW-1133">Transmembrane helix</keyword>
<dbReference type="AlphaFoldDB" id="A0A840IDD5"/>
<dbReference type="PANTHER" id="PTHR24421">
    <property type="entry name" value="NITRATE/NITRITE SENSOR PROTEIN NARX-RELATED"/>
    <property type="match status" value="1"/>
</dbReference>
<dbReference type="GO" id="GO:0046983">
    <property type="term" value="F:protein dimerization activity"/>
    <property type="evidence" value="ECO:0007669"/>
    <property type="project" value="InterPro"/>
</dbReference>
<dbReference type="GO" id="GO:0016020">
    <property type="term" value="C:membrane"/>
    <property type="evidence" value="ECO:0007669"/>
    <property type="project" value="InterPro"/>
</dbReference>
<keyword evidence="4" id="KW-0808">Transferase</keyword>
<feature type="domain" description="Histidine kinase" evidence="11">
    <location>
        <begin position="337"/>
        <end position="426"/>
    </location>
</feature>
<evidence type="ECO:0000256" key="8">
    <source>
        <dbReference type="ARBA" id="ARBA00023012"/>
    </source>
</evidence>
<accession>A0A840IDD5</accession>
<dbReference type="Gene3D" id="1.20.5.1930">
    <property type="match status" value="1"/>
</dbReference>
<reference evidence="12 13" key="1">
    <citation type="submission" date="2020-08" db="EMBL/GenBank/DDBJ databases">
        <title>Genomic Encyclopedia of Archaeal and Bacterial Type Strains, Phase II (KMG-II): from individual species to whole genera.</title>
        <authorList>
            <person name="Goeker M."/>
        </authorList>
    </citation>
    <scope>NUCLEOTIDE SEQUENCE [LARGE SCALE GENOMIC DNA]</scope>
    <source>
        <strain evidence="12 13">DSM 23288</strain>
    </source>
</reference>
<evidence type="ECO:0000313" key="12">
    <source>
        <dbReference type="EMBL" id="MBB4662261.1"/>
    </source>
</evidence>
<dbReference type="CDD" id="cd16917">
    <property type="entry name" value="HATPase_UhpB-NarQ-NarX-like"/>
    <property type="match status" value="1"/>
</dbReference>
<organism evidence="12 13">
    <name type="scientific">Conexibacter arvalis</name>
    <dbReference type="NCBI Taxonomy" id="912552"/>
    <lineage>
        <taxon>Bacteria</taxon>
        <taxon>Bacillati</taxon>
        <taxon>Actinomycetota</taxon>
        <taxon>Thermoleophilia</taxon>
        <taxon>Solirubrobacterales</taxon>
        <taxon>Conexibacteraceae</taxon>
        <taxon>Conexibacter</taxon>
    </lineage>
</organism>
<evidence type="ECO:0000259" key="11">
    <source>
        <dbReference type="PROSITE" id="PS50109"/>
    </source>
</evidence>
<keyword evidence="8" id="KW-0902">Two-component regulatory system</keyword>
<protein>
    <recommendedName>
        <fullName evidence="2">histidine kinase</fullName>
        <ecNumber evidence="2">2.7.13.3</ecNumber>
    </recommendedName>
</protein>